<gene>
    <name evidence="7" type="ORF">PROFUN_09596</name>
</gene>
<keyword evidence="4 5" id="KW-0472">Membrane</keyword>
<dbReference type="InterPro" id="IPR050307">
    <property type="entry name" value="Sterol_Desaturase_Related"/>
</dbReference>
<dbReference type="GO" id="GO:0008610">
    <property type="term" value="P:lipid biosynthetic process"/>
    <property type="evidence" value="ECO:0007669"/>
    <property type="project" value="InterPro"/>
</dbReference>
<comment type="caution">
    <text evidence="7">The sequence shown here is derived from an EMBL/GenBank/DDBJ whole genome shotgun (WGS) entry which is preliminary data.</text>
</comment>
<dbReference type="InParanoid" id="A0A2P6NGT3"/>
<reference evidence="7 8" key="1">
    <citation type="journal article" date="2018" name="Genome Biol. Evol.">
        <title>Multiple Roots of Fruiting Body Formation in Amoebozoa.</title>
        <authorList>
            <person name="Hillmann F."/>
            <person name="Forbes G."/>
            <person name="Novohradska S."/>
            <person name="Ferling I."/>
            <person name="Riege K."/>
            <person name="Groth M."/>
            <person name="Westermann M."/>
            <person name="Marz M."/>
            <person name="Spaller T."/>
            <person name="Winckler T."/>
            <person name="Schaap P."/>
            <person name="Glockner G."/>
        </authorList>
    </citation>
    <scope>NUCLEOTIDE SEQUENCE [LARGE SCALE GENOMIC DNA]</scope>
    <source>
        <strain evidence="7 8">Jena</strain>
    </source>
</reference>
<dbReference type="InterPro" id="IPR006694">
    <property type="entry name" value="Fatty_acid_hydroxylase"/>
</dbReference>
<evidence type="ECO:0000256" key="2">
    <source>
        <dbReference type="ARBA" id="ARBA00022692"/>
    </source>
</evidence>
<accession>A0A2P6NGT3</accession>
<dbReference type="STRING" id="1890364.A0A2P6NGT3"/>
<dbReference type="Proteomes" id="UP000241769">
    <property type="component" value="Unassembled WGS sequence"/>
</dbReference>
<dbReference type="GO" id="GO:0016020">
    <property type="term" value="C:membrane"/>
    <property type="evidence" value="ECO:0007669"/>
    <property type="project" value="UniProtKB-SubCell"/>
</dbReference>
<name>A0A2P6NGT3_9EUKA</name>
<dbReference type="OrthoDB" id="408954at2759"/>
<dbReference type="AlphaFoldDB" id="A0A2P6NGT3"/>
<evidence type="ECO:0000256" key="4">
    <source>
        <dbReference type="ARBA" id="ARBA00023136"/>
    </source>
</evidence>
<evidence type="ECO:0000256" key="3">
    <source>
        <dbReference type="ARBA" id="ARBA00022989"/>
    </source>
</evidence>
<keyword evidence="8" id="KW-1185">Reference proteome</keyword>
<proteinExistence type="predicted"/>
<keyword evidence="2 5" id="KW-0812">Transmembrane</keyword>
<protein>
    <submittedName>
        <fullName evidence="7">Lathosterol oxidase</fullName>
    </submittedName>
</protein>
<evidence type="ECO:0000256" key="1">
    <source>
        <dbReference type="ARBA" id="ARBA00004370"/>
    </source>
</evidence>
<evidence type="ECO:0000259" key="6">
    <source>
        <dbReference type="Pfam" id="PF04116"/>
    </source>
</evidence>
<dbReference type="GO" id="GO:0016491">
    <property type="term" value="F:oxidoreductase activity"/>
    <property type="evidence" value="ECO:0007669"/>
    <property type="project" value="InterPro"/>
</dbReference>
<evidence type="ECO:0000313" key="7">
    <source>
        <dbReference type="EMBL" id="PRP83168.1"/>
    </source>
</evidence>
<sequence>MDSVITLLDPYVFDPMYERVGLPQPFVSHDHWVRQLISTYLILFVGAYLMYFTGAGFSWYFFFDKNLRKDKRWLKNQELLEMGYSARAMPVMAIPMSLIFLAEIRGYSQLHENPIHGVSGWMGVAAQILAFLAFTDMLIYFIHRGLHLPWLYVRFHKPHHKWIVTSPFSSHAFHPLDGFAQALPYHIYVFMFPMNKWVYLSLFVLVNYWTISIHDGLGVYSGEVLNGSDHHVIHHRQFNYNYGQYFTLWDKLLGTHRKPTPKNLFAAEPPRGVKEE</sequence>
<dbReference type="Pfam" id="PF04116">
    <property type="entry name" value="FA_hydroxylase"/>
    <property type="match status" value="1"/>
</dbReference>
<keyword evidence="3 5" id="KW-1133">Transmembrane helix</keyword>
<dbReference type="GO" id="GO:0005506">
    <property type="term" value="F:iron ion binding"/>
    <property type="evidence" value="ECO:0007669"/>
    <property type="project" value="InterPro"/>
</dbReference>
<feature type="transmembrane region" description="Helical" evidence="5">
    <location>
        <begin position="121"/>
        <end position="142"/>
    </location>
</feature>
<feature type="domain" description="Fatty acid hydroxylase" evidence="6">
    <location>
        <begin position="129"/>
        <end position="255"/>
    </location>
</feature>
<evidence type="ECO:0000256" key="5">
    <source>
        <dbReference type="SAM" id="Phobius"/>
    </source>
</evidence>
<dbReference type="PANTHER" id="PTHR11863">
    <property type="entry name" value="STEROL DESATURASE"/>
    <property type="match status" value="1"/>
</dbReference>
<dbReference type="EMBL" id="MDYQ01000088">
    <property type="protein sequence ID" value="PRP83168.1"/>
    <property type="molecule type" value="Genomic_DNA"/>
</dbReference>
<organism evidence="7 8">
    <name type="scientific">Planoprotostelium fungivorum</name>
    <dbReference type="NCBI Taxonomy" id="1890364"/>
    <lineage>
        <taxon>Eukaryota</taxon>
        <taxon>Amoebozoa</taxon>
        <taxon>Evosea</taxon>
        <taxon>Variosea</taxon>
        <taxon>Cavosteliida</taxon>
        <taxon>Cavosteliaceae</taxon>
        <taxon>Planoprotostelium</taxon>
    </lineage>
</organism>
<evidence type="ECO:0000313" key="8">
    <source>
        <dbReference type="Proteomes" id="UP000241769"/>
    </source>
</evidence>
<feature type="transmembrane region" description="Helical" evidence="5">
    <location>
        <begin position="84"/>
        <end position="101"/>
    </location>
</feature>
<feature type="transmembrane region" description="Helical" evidence="5">
    <location>
        <begin position="40"/>
        <end position="63"/>
    </location>
</feature>
<comment type="subcellular location">
    <subcellularLocation>
        <location evidence="1">Membrane</location>
    </subcellularLocation>
</comment>